<dbReference type="InterPro" id="IPR036097">
    <property type="entry name" value="HisK_dim/P_sf"/>
</dbReference>
<protein>
    <recommendedName>
        <fullName evidence="3">histidine kinase</fullName>
        <ecNumber evidence="3">2.7.13.3</ecNumber>
    </recommendedName>
</protein>
<comment type="catalytic activity">
    <reaction evidence="1">
        <text>ATP + protein L-histidine = ADP + protein N-phospho-L-histidine.</text>
        <dbReference type="EC" id="2.7.13.3"/>
    </reaction>
</comment>
<dbReference type="Proteomes" id="UP000256485">
    <property type="component" value="Unassembled WGS sequence"/>
</dbReference>
<organism evidence="11 12">
    <name type="scientific">Thermasporomyces composti</name>
    <dbReference type="NCBI Taxonomy" id="696763"/>
    <lineage>
        <taxon>Bacteria</taxon>
        <taxon>Bacillati</taxon>
        <taxon>Actinomycetota</taxon>
        <taxon>Actinomycetes</taxon>
        <taxon>Propionibacteriales</taxon>
        <taxon>Nocardioidaceae</taxon>
        <taxon>Thermasporomyces</taxon>
    </lineage>
</organism>
<dbReference type="PANTHER" id="PTHR43711:SF28">
    <property type="entry name" value="SENSOR HISTIDINE KINASE YXDK"/>
    <property type="match status" value="1"/>
</dbReference>
<dbReference type="InterPro" id="IPR004358">
    <property type="entry name" value="Sig_transdc_His_kin-like_C"/>
</dbReference>
<dbReference type="PRINTS" id="PR00344">
    <property type="entry name" value="BCTRLSENSOR"/>
</dbReference>
<dbReference type="EC" id="2.7.13.3" evidence="3"/>
<keyword evidence="9" id="KW-1133">Transmembrane helix</keyword>
<dbReference type="CDD" id="cd00082">
    <property type="entry name" value="HisKA"/>
    <property type="match status" value="1"/>
</dbReference>
<accession>A0A3D9V5M9</accession>
<evidence type="ECO:0000256" key="6">
    <source>
        <dbReference type="ARBA" id="ARBA00022777"/>
    </source>
</evidence>
<dbReference type="CDD" id="cd00075">
    <property type="entry name" value="HATPase"/>
    <property type="match status" value="1"/>
</dbReference>
<evidence type="ECO:0000313" key="11">
    <source>
        <dbReference type="EMBL" id="REF36769.1"/>
    </source>
</evidence>
<dbReference type="SUPFAM" id="SSF55874">
    <property type="entry name" value="ATPase domain of HSP90 chaperone/DNA topoisomerase II/histidine kinase"/>
    <property type="match status" value="1"/>
</dbReference>
<evidence type="ECO:0000256" key="3">
    <source>
        <dbReference type="ARBA" id="ARBA00012438"/>
    </source>
</evidence>
<keyword evidence="5" id="KW-0808">Transferase</keyword>
<dbReference type="Pfam" id="PF02518">
    <property type="entry name" value="HATPase_c"/>
    <property type="match status" value="1"/>
</dbReference>
<proteinExistence type="predicted"/>
<evidence type="ECO:0000256" key="1">
    <source>
        <dbReference type="ARBA" id="ARBA00000085"/>
    </source>
</evidence>
<feature type="region of interest" description="Disordered" evidence="8">
    <location>
        <begin position="308"/>
        <end position="343"/>
    </location>
</feature>
<keyword evidence="12" id="KW-1185">Reference proteome</keyword>
<feature type="transmembrane region" description="Helical" evidence="9">
    <location>
        <begin position="21"/>
        <end position="41"/>
    </location>
</feature>
<dbReference type="SMART" id="SM00387">
    <property type="entry name" value="HATPase_c"/>
    <property type="match status" value="1"/>
</dbReference>
<evidence type="ECO:0000256" key="9">
    <source>
        <dbReference type="SAM" id="Phobius"/>
    </source>
</evidence>
<comment type="subcellular location">
    <subcellularLocation>
        <location evidence="2">Cell membrane</location>
    </subcellularLocation>
</comment>
<dbReference type="EMBL" id="QTUC01000001">
    <property type="protein sequence ID" value="REF36769.1"/>
    <property type="molecule type" value="Genomic_DNA"/>
</dbReference>
<keyword evidence="6" id="KW-0418">Kinase</keyword>
<gene>
    <name evidence="11" type="ORF">DFJ64_2198</name>
</gene>
<name>A0A3D9V5M9_THECX</name>
<feature type="transmembrane region" description="Helical" evidence="9">
    <location>
        <begin position="61"/>
        <end position="84"/>
    </location>
</feature>
<keyword evidence="9" id="KW-0812">Transmembrane</keyword>
<dbReference type="InterPro" id="IPR005467">
    <property type="entry name" value="His_kinase_dom"/>
</dbReference>
<dbReference type="InterPro" id="IPR003594">
    <property type="entry name" value="HATPase_dom"/>
</dbReference>
<dbReference type="PANTHER" id="PTHR43711">
    <property type="entry name" value="TWO-COMPONENT HISTIDINE KINASE"/>
    <property type="match status" value="1"/>
</dbReference>
<sequence>MVLTRARRDATSRTRVRFVGLIVGFAALATMTTAITAYVVAKAGIVTPAHSPFSIGVAIPLAPPFAVAALLGLGLTGALAWPIVGRILGTTGPTHVLEDVGHELRTPITIMRGHLELLRVDDQTEVNRTRTLLLGELDRMTRLVEDLKTLASAERPGFLEPTGVDVELLLDDVLDKARALGDRAWDVDARSEAVVFADGQRLTQALLELARNAVKVTSPGDTIAFGARVDAKTVRLWVRDTGPGVPDDDTSRIFRRSRRGTTRAPEGSGLGLAIVHAIARAHGGHVVLDSVPGSGARFTLVLPYLPAPHTATPRQASGRVVEETSVRRPRSSQPGVPRRDVRA</sequence>
<evidence type="ECO:0000313" key="12">
    <source>
        <dbReference type="Proteomes" id="UP000256485"/>
    </source>
</evidence>
<dbReference type="AlphaFoldDB" id="A0A3D9V5M9"/>
<keyword evidence="4" id="KW-0597">Phosphoprotein</keyword>
<dbReference type="Gene3D" id="3.30.565.10">
    <property type="entry name" value="Histidine kinase-like ATPase, C-terminal domain"/>
    <property type="match status" value="1"/>
</dbReference>
<evidence type="ECO:0000256" key="2">
    <source>
        <dbReference type="ARBA" id="ARBA00004236"/>
    </source>
</evidence>
<evidence type="ECO:0000259" key="10">
    <source>
        <dbReference type="PROSITE" id="PS50109"/>
    </source>
</evidence>
<feature type="domain" description="Histidine kinase" evidence="10">
    <location>
        <begin position="99"/>
        <end position="306"/>
    </location>
</feature>
<dbReference type="Gene3D" id="1.10.287.130">
    <property type="match status" value="1"/>
</dbReference>
<keyword evidence="9" id="KW-0472">Membrane</keyword>
<evidence type="ECO:0000256" key="5">
    <source>
        <dbReference type="ARBA" id="ARBA00022679"/>
    </source>
</evidence>
<comment type="caution">
    <text evidence="11">The sequence shown here is derived from an EMBL/GenBank/DDBJ whole genome shotgun (WGS) entry which is preliminary data.</text>
</comment>
<dbReference type="PROSITE" id="PS50109">
    <property type="entry name" value="HIS_KIN"/>
    <property type="match status" value="1"/>
</dbReference>
<reference evidence="11 12" key="1">
    <citation type="submission" date="2018-08" db="EMBL/GenBank/DDBJ databases">
        <title>Sequencing the genomes of 1000 actinobacteria strains.</title>
        <authorList>
            <person name="Klenk H.-P."/>
        </authorList>
    </citation>
    <scope>NUCLEOTIDE SEQUENCE [LARGE SCALE GENOMIC DNA]</scope>
    <source>
        <strain evidence="11 12">DSM 22891</strain>
    </source>
</reference>
<dbReference type="SUPFAM" id="SSF47384">
    <property type="entry name" value="Homodimeric domain of signal transducing histidine kinase"/>
    <property type="match status" value="1"/>
</dbReference>
<dbReference type="InterPro" id="IPR003661">
    <property type="entry name" value="HisK_dim/P_dom"/>
</dbReference>
<keyword evidence="7" id="KW-0902">Two-component regulatory system</keyword>
<evidence type="ECO:0000256" key="7">
    <source>
        <dbReference type="ARBA" id="ARBA00023012"/>
    </source>
</evidence>
<evidence type="ECO:0000256" key="4">
    <source>
        <dbReference type="ARBA" id="ARBA00022553"/>
    </source>
</evidence>
<dbReference type="Pfam" id="PF00512">
    <property type="entry name" value="HisKA"/>
    <property type="match status" value="1"/>
</dbReference>
<dbReference type="GO" id="GO:0000155">
    <property type="term" value="F:phosphorelay sensor kinase activity"/>
    <property type="evidence" value="ECO:0007669"/>
    <property type="project" value="InterPro"/>
</dbReference>
<dbReference type="OrthoDB" id="9786919at2"/>
<evidence type="ECO:0000256" key="8">
    <source>
        <dbReference type="SAM" id="MobiDB-lite"/>
    </source>
</evidence>
<dbReference type="InterPro" id="IPR036890">
    <property type="entry name" value="HATPase_C_sf"/>
</dbReference>
<dbReference type="GO" id="GO:0005886">
    <property type="term" value="C:plasma membrane"/>
    <property type="evidence" value="ECO:0007669"/>
    <property type="project" value="UniProtKB-SubCell"/>
</dbReference>
<dbReference type="InterPro" id="IPR050736">
    <property type="entry name" value="Sensor_HK_Regulatory"/>
</dbReference>
<dbReference type="SMART" id="SM00388">
    <property type="entry name" value="HisKA"/>
    <property type="match status" value="1"/>
</dbReference>